<evidence type="ECO:0000313" key="1">
    <source>
        <dbReference type="EMBL" id="RNA33192.1"/>
    </source>
</evidence>
<sequence length="211" mass="24789">MNRRPKNIIYYKTTRTYQKRIAPKESIEEPIVIKKSKSTFLNDSLEDIDDDLKVKDIQVTFSMSIKDGPGDLQLLARTDLSNSIHPCVFGITSHEKEQDYVDFYNGVRKLSKKLKIKFKPRYVMQDAWDASYNAEKSISNDSNVLMRYYHVMANCKKCYVSYSDLVKTEIKTHKQSLHFSIDQSNFERNLSKFKIFTDLNCKEFNMYLLDS</sequence>
<protein>
    <submittedName>
        <fullName evidence="1">Uncharacterized protein</fullName>
    </submittedName>
</protein>
<dbReference type="Proteomes" id="UP000276133">
    <property type="component" value="Unassembled WGS sequence"/>
</dbReference>
<proteinExistence type="predicted"/>
<keyword evidence="2" id="KW-1185">Reference proteome</keyword>
<comment type="caution">
    <text evidence="1">The sequence shown here is derived from an EMBL/GenBank/DDBJ whole genome shotgun (WGS) entry which is preliminary data.</text>
</comment>
<accession>A0A3M7SBP5</accession>
<organism evidence="1 2">
    <name type="scientific">Brachionus plicatilis</name>
    <name type="common">Marine rotifer</name>
    <name type="synonym">Brachionus muelleri</name>
    <dbReference type="NCBI Taxonomy" id="10195"/>
    <lineage>
        <taxon>Eukaryota</taxon>
        <taxon>Metazoa</taxon>
        <taxon>Spiralia</taxon>
        <taxon>Gnathifera</taxon>
        <taxon>Rotifera</taxon>
        <taxon>Eurotatoria</taxon>
        <taxon>Monogononta</taxon>
        <taxon>Pseudotrocha</taxon>
        <taxon>Ploima</taxon>
        <taxon>Brachionidae</taxon>
        <taxon>Brachionus</taxon>
    </lineage>
</organism>
<name>A0A3M7SBP5_BRAPC</name>
<evidence type="ECO:0000313" key="2">
    <source>
        <dbReference type="Proteomes" id="UP000276133"/>
    </source>
</evidence>
<dbReference type="AlphaFoldDB" id="A0A3M7SBP5"/>
<gene>
    <name evidence="1" type="ORF">BpHYR1_019980</name>
</gene>
<dbReference type="EMBL" id="REGN01001670">
    <property type="protein sequence ID" value="RNA33192.1"/>
    <property type="molecule type" value="Genomic_DNA"/>
</dbReference>
<reference evidence="1 2" key="1">
    <citation type="journal article" date="2018" name="Sci. Rep.">
        <title>Genomic signatures of local adaptation to the degree of environmental predictability in rotifers.</title>
        <authorList>
            <person name="Franch-Gras L."/>
            <person name="Hahn C."/>
            <person name="Garcia-Roger E.M."/>
            <person name="Carmona M.J."/>
            <person name="Serra M."/>
            <person name="Gomez A."/>
        </authorList>
    </citation>
    <scope>NUCLEOTIDE SEQUENCE [LARGE SCALE GENOMIC DNA]</scope>
    <source>
        <strain evidence="1">HYR1</strain>
    </source>
</reference>